<dbReference type="AlphaFoldDB" id="A0AAP0J3X6"/>
<dbReference type="Proteomes" id="UP001419268">
    <property type="component" value="Unassembled WGS sequence"/>
</dbReference>
<name>A0AAP0J3X6_9MAGN</name>
<keyword evidence="2" id="KW-1185">Reference proteome</keyword>
<sequence length="210" mass="23960">MDACHLLLGRPWQYDVRAIHCVHENTYTFDWYSKHILLVPLPPTQTTPITTPSQQLVVLNGHDFSELLAQTQQVFLVLGKHSCPTVKTPPSFVADLLTKFHDVAHPELPNSLPPLRDIQHNIDLIPGSSLPNLLYYRMSPKEQQILQSQVEELLFKGFIRECLNPCAVLALLTPKKDGSWRMCMDSRAINKITVKYIFPIPRHEDICSTI</sequence>
<gene>
    <name evidence="1" type="ORF">Scep_014487</name>
</gene>
<proteinExistence type="predicted"/>
<dbReference type="Gene3D" id="3.10.10.10">
    <property type="entry name" value="HIV Type 1 Reverse Transcriptase, subunit A, domain 1"/>
    <property type="match status" value="1"/>
</dbReference>
<dbReference type="PANTHER" id="PTHR35046">
    <property type="entry name" value="ZINC KNUCKLE (CCHC-TYPE) FAMILY PROTEIN"/>
    <property type="match status" value="1"/>
</dbReference>
<accession>A0AAP0J3X6</accession>
<reference evidence="1 2" key="1">
    <citation type="submission" date="2024-01" db="EMBL/GenBank/DDBJ databases">
        <title>Genome assemblies of Stephania.</title>
        <authorList>
            <person name="Yang L."/>
        </authorList>
    </citation>
    <scope>NUCLEOTIDE SEQUENCE [LARGE SCALE GENOMIC DNA]</scope>
    <source>
        <strain evidence="1">JXDWG</strain>
        <tissue evidence="1">Leaf</tissue>
    </source>
</reference>
<dbReference type="InterPro" id="IPR043502">
    <property type="entry name" value="DNA/RNA_pol_sf"/>
</dbReference>
<organism evidence="1 2">
    <name type="scientific">Stephania cephalantha</name>
    <dbReference type="NCBI Taxonomy" id="152367"/>
    <lineage>
        <taxon>Eukaryota</taxon>
        <taxon>Viridiplantae</taxon>
        <taxon>Streptophyta</taxon>
        <taxon>Embryophyta</taxon>
        <taxon>Tracheophyta</taxon>
        <taxon>Spermatophyta</taxon>
        <taxon>Magnoliopsida</taxon>
        <taxon>Ranunculales</taxon>
        <taxon>Menispermaceae</taxon>
        <taxon>Menispermoideae</taxon>
        <taxon>Cissampelideae</taxon>
        <taxon>Stephania</taxon>
    </lineage>
</organism>
<dbReference type="SUPFAM" id="SSF56672">
    <property type="entry name" value="DNA/RNA polymerases"/>
    <property type="match status" value="1"/>
</dbReference>
<evidence type="ECO:0000313" key="2">
    <source>
        <dbReference type="Proteomes" id="UP001419268"/>
    </source>
</evidence>
<dbReference type="PANTHER" id="PTHR35046:SF9">
    <property type="entry name" value="RNA-DIRECTED DNA POLYMERASE"/>
    <property type="match status" value="1"/>
</dbReference>
<evidence type="ECO:0008006" key="3">
    <source>
        <dbReference type="Google" id="ProtNLM"/>
    </source>
</evidence>
<dbReference type="EMBL" id="JBBNAG010000006">
    <property type="protein sequence ID" value="KAK9125641.1"/>
    <property type="molecule type" value="Genomic_DNA"/>
</dbReference>
<comment type="caution">
    <text evidence="1">The sequence shown here is derived from an EMBL/GenBank/DDBJ whole genome shotgun (WGS) entry which is preliminary data.</text>
</comment>
<protein>
    <recommendedName>
        <fullName evidence="3">Gag-pol polyprotein</fullName>
    </recommendedName>
</protein>
<evidence type="ECO:0000313" key="1">
    <source>
        <dbReference type="EMBL" id="KAK9125641.1"/>
    </source>
</evidence>